<proteinExistence type="predicted"/>
<dbReference type="InterPro" id="IPR007035">
    <property type="entry name" value="Peptidase_M55"/>
</dbReference>
<evidence type="ECO:0000313" key="1">
    <source>
        <dbReference type="EMBL" id="KPK62470.1"/>
    </source>
</evidence>
<name>A0A0S8FP20_UNCW3</name>
<evidence type="ECO:0000313" key="2">
    <source>
        <dbReference type="Proteomes" id="UP000051373"/>
    </source>
</evidence>
<dbReference type="EMBL" id="LJUJ01000036">
    <property type="protein sequence ID" value="KPK62470.1"/>
    <property type="molecule type" value="Genomic_DNA"/>
</dbReference>
<dbReference type="Pfam" id="PF04951">
    <property type="entry name" value="Peptidase_M55"/>
    <property type="match status" value="1"/>
</dbReference>
<accession>A0A0S8FP20</accession>
<dbReference type="Gene3D" id="3.40.50.10780">
    <property type="entry name" value="Dipeptide transport protein"/>
    <property type="match status" value="1"/>
</dbReference>
<gene>
    <name evidence="1" type="ORF">AMJ83_10885</name>
</gene>
<sequence>MIKKYNVFISFDIEGISAVTSWREMKKDSYDLHRVRKIATQEVNAAIRGIRKSGQTIGVITVCDSHAAGENIL</sequence>
<organism evidence="1 2">
    <name type="scientific">candidate division WOR_3 bacterium SM23_42</name>
    <dbReference type="NCBI Taxonomy" id="1703779"/>
    <lineage>
        <taxon>Bacteria</taxon>
        <taxon>Bacteria division WOR-3</taxon>
    </lineage>
</organism>
<protein>
    <recommendedName>
        <fullName evidence="3">Peptidase M55</fullName>
    </recommendedName>
</protein>
<reference evidence="1 2" key="1">
    <citation type="journal article" date="2015" name="Microbiome">
        <title>Genomic resolution of linkages in carbon, nitrogen, and sulfur cycling among widespread estuary sediment bacteria.</title>
        <authorList>
            <person name="Baker B.J."/>
            <person name="Lazar C.S."/>
            <person name="Teske A.P."/>
            <person name="Dick G.J."/>
        </authorList>
    </citation>
    <scope>NUCLEOTIDE SEQUENCE [LARGE SCALE GENOMIC DNA]</scope>
    <source>
        <strain evidence="1">SM23_42</strain>
    </source>
</reference>
<dbReference type="SUPFAM" id="SSF63992">
    <property type="entry name" value="Dipeptide transport protein"/>
    <property type="match status" value="1"/>
</dbReference>
<dbReference type="Proteomes" id="UP000051373">
    <property type="component" value="Unassembled WGS sequence"/>
</dbReference>
<dbReference type="InterPro" id="IPR036177">
    <property type="entry name" value="Peptidase_M55_sf"/>
</dbReference>
<dbReference type="AlphaFoldDB" id="A0A0S8FP20"/>
<dbReference type="InterPro" id="IPR027476">
    <property type="entry name" value="DppA_N"/>
</dbReference>
<evidence type="ECO:0008006" key="3">
    <source>
        <dbReference type="Google" id="ProtNLM"/>
    </source>
</evidence>
<comment type="caution">
    <text evidence="1">The sequence shown here is derived from an EMBL/GenBank/DDBJ whole genome shotgun (WGS) entry which is preliminary data.</text>
</comment>
<feature type="non-terminal residue" evidence="1">
    <location>
        <position position="73"/>
    </location>
</feature>